<dbReference type="PANTHER" id="PTHR22550">
    <property type="entry name" value="SPORE GERMINATION PROTEIN"/>
    <property type="match status" value="1"/>
</dbReference>
<keyword evidence="5" id="KW-1185">Reference proteome</keyword>
<dbReference type="RefSeq" id="WP_221861383.1">
    <property type="nucleotide sequence ID" value="NZ_JAIKTU010000009.1"/>
</dbReference>
<proteinExistence type="inferred from homology"/>
<keyword evidence="3" id="KW-1133">Transmembrane helix</keyword>
<evidence type="ECO:0000256" key="2">
    <source>
        <dbReference type="ARBA" id="ARBA00023136"/>
    </source>
</evidence>
<feature type="transmembrane region" description="Helical" evidence="3">
    <location>
        <begin position="409"/>
        <end position="431"/>
    </location>
</feature>
<keyword evidence="2 3" id="KW-0472">Membrane</keyword>
<evidence type="ECO:0000256" key="1">
    <source>
        <dbReference type="ARBA" id="ARBA00005278"/>
    </source>
</evidence>
<accession>A0ABS7KZ47</accession>
<comment type="caution">
    <text evidence="4">The sequence shown here is derived from an EMBL/GenBank/DDBJ whole genome shotgun (WGS) entry which is preliminary data.</text>
</comment>
<dbReference type="Proteomes" id="UP001299068">
    <property type="component" value="Unassembled WGS sequence"/>
</dbReference>
<protein>
    <submittedName>
        <fullName evidence="4">Spore germination protein</fullName>
    </submittedName>
</protein>
<organism evidence="4 5">
    <name type="scientific">Clostridium sardiniense</name>
    <name type="common">Clostridium absonum</name>
    <dbReference type="NCBI Taxonomy" id="29369"/>
    <lineage>
        <taxon>Bacteria</taxon>
        <taxon>Bacillati</taxon>
        <taxon>Bacillota</taxon>
        <taxon>Clostridia</taxon>
        <taxon>Eubacteriales</taxon>
        <taxon>Clostridiaceae</taxon>
        <taxon>Clostridium</taxon>
    </lineage>
</organism>
<dbReference type="Pfam" id="PF03323">
    <property type="entry name" value="GerA"/>
    <property type="match status" value="1"/>
</dbReference>
<evidence type="ECO:0000313" key="4">
    <source>
        <dbReference type="EMBL" id="MBY0756080.1"/>
    </source>
</evidence>
<reference evidence="4 5" key="1">
    <citation type="journal article" date="2021" name="Cell Host Microbe">
        <title>in vivo commensal control of Clostridioides difficile virulence.</title>
        <authorList>
            <person name="Girinathan B.P."/>
            <person name="Dibenedetto N."/>
            <person name="Worley J.N."/>
            <person name="Peltier J."/>
            <person name="Arrieta-Ortiz M.L."/>
            <person name="Rupa Christinal Immanuel S."/>
            <person name="Lavin R."/>
            <person name="Delaney M.L."/>
            <person name="Cummins C."/>
            <person name="Hoffmann M."/>
            <person name="Luo Y."/>
            <person name="Gonzalez-Escalona N."/>
            <person name="Allard M."/>
            <person name="Onderdonk A.B."/>
            <person name="Gerber G.K."/>
            <person name="Sonenshein A.L."/>
            <person name="Baliga N."/>
            <person name="Dupuy B."/>
            <person name="Bry L."/>
        </authorList>
    </citation>
    <scope>NUCLEOTIDE SEQUENCE [LARGE SCALE GENOMIC DNA]</scope>
    <source>
        <strain evidence="4 5">DSM 599</strain>
    </source>
</reference>
<dbReference type="InterPro" id="IPR004995">
    <property type="entry name" value="Spore_Ger"/>
</dbReference>
<comment type="similarity">
    <text evidence="1">Belongs to the GerABKA family.</text>
</comment>
<feature type="transmembrane region" description="Helical" evidence="3">
    <location>
        <begin position="284"/>
        <end position="303"/>
    </location>
</feature>
<sequence>MNNPFINEILQTTTSTSSTIIKKELLIDRDKSTPITIMYSQSTVDKDIINRDILNPIMHNFNVLFPKDIDKYEFLIKVALPVCNAVIETSFSEICNSLRSGKTLIIFDGYRKSIIVDTISFTYRSVSSPTLTPTLSSSKEDLNESLDTNISIFKRRFKDHNLVIDKNVVGRRSKTNVNILYVKDVANPNVVDNVIEKIAAIDVDNIQSLGALQQYIEEFSYNIIPQGYLTDSAESAVDKLAEGKVIVLMEGSPYALCLPALFVEFFHSLDDYSNRSITASFARLLRFLATIIVITMPSLYIILTKFNPDLLVDKFVQPIVNSRQGIPLSPFLEIFVMELIVELLREGGTSLPSKVGQTLSIVSGIIIGDAALQSKIISPSALFIVGISVVCTFLIPNYRMALSLRLIKFPFMILSNTFGLIGFVTGIYILLTTIFNLNVYGVDFACFYSDDMKDSFIRSKLQTLIKRPILFKTIDKIRLSNTPKKKRGENYNEKKS</sequence>
<gene>
    <name evidence="4" type="ORF">K5V21_11555</name>
</gene>
<evidence type="ECO:0000256" key="3">
    <source>
        <dbReference type="SAM" id="Phobius"/>
    </source>
</evidence>
<name>A0ABS7KZ47_CLOSR</name>
<dbReference type="EMBL" id="JAIKTU010000009">
    <property type="protein sequence ID" value="MBY0756080.1"/>
    <property type="molecule type" value="Genomic_DNA"/>
</dbReference>
<evidence type="ECO:0000313" key="5">
    <source>
        <dbReference type="Proteomes" id="UP001299068"/>
    </source>
</evidence>
<dbReference type="PIRSF" id="PIRSF005690">
    <property type="entry name" value="GerBA"/>
    <property type="match status" value="1"/>
</dbReference>
<feature type="transmembrane region" description="Helical" evidence="3">
    <location>
        <begin position="376"/>
        <end position="397"/>
    </location>
</feature>
<dbReference type="InterPro" id="IPR050768">
    <property type="entry name" value="UPF0353/GerABKA_families"/>
</dbReference>
<keyword evidence="3" id="KW-0812">Transmembrane</keyword>
<dbReference type="PANTHER" id="PTHR22550:SF16">
    <property type="entry name" value="SPORE GERMINATION PROTEIN"/>
    <property type="match status" value="1"/>
</dbReference>